<feature type="transmembrane region" description="Helical" evidence="5">
    <location>
        <begin position="104"/>
        <end position="124"/>
    </location>
</feature>
<accession>A0A7H0H0G2</accession>
<dbReference type="InterPro" id="IPR011701">
    <property type="entry name" value="MFS"/>
</dbReference>
<dbReference type="SUPFAM" id="SSF103473">
    <property type="entry name" value="MFS general substrate transporter"/>
    <property type="match status" value="1"/>
</dbReference>
<comment type="subcellular location">
    <subcellularLocation>
        <location evidence="1">Membrane</location>
        <topology evidence="1">Multi-pass membrane protein</topology>
    </subcellularLocation>
</comment>
<dbReference type="Pfam" id="PF07690">
    <property type="entry name" value="MFS_1"/>
    <property type="match status" value="1"/>
</dbReference>
<feature type="transmembrane region" description="Helical" evidence="5">
    <location>
        <begin position="394"/>
        <end position="415"/>
    </location>
</feature>
<evidence type="ECO:0000256" key="2">
    <source>
        <dbReference type="ARBA" id="ARBA00022692"/>
    </source>
</evidence>
<dbReference type="InterPro" id="IPR036259">
    <property type="entry name" value="MFS_trans_sf"/>
</dbReference>
<feature type="domain" description="Major facilitator superfamily (MFS) profile" evidence="6">
    <location>
        <begin position="35"/>
        <end position="422"/>
    </location>
</feature>
<dbReference type="Gene3D" id="1.20.1250.20">
    <property type="entry name" value="MFS general substrate transporter like domains"/>
    <property type="match status" value="2"/>
</dbReference>
<feature type="transmembrane region" description="Helical" evidence="5">
    <location>
        <begin position="163"/>
        <end position="183"/>
    </location>
</feature>
<dbReference type="KEGG" id="hqi:H9L05_05485"/>
<gene>
    <name evidence="7" type="ORF">H9L05_05485</name>
</gene>
<dbReference type="GO" id="GO:0005886">
    <property type="term" value="C:plasma membrane"/>
    <property type="evidence" value="ECO:0007669"/>
    <property type="project" value="TreeGrafter"/>
</dbReference>
<feature type="transmembrane region" description="Helical" evidence="5">
    <location>
        <begin position="76"/>
        <end position="97"/>
    </location>
</feature>
<reference evidence="7 8" key="1">
    <citation type="submission" date="2020-08" db="EMBL/GenBank/DDBJ databases">
        <title>Genome sequence of Hymenobacter qilianensis JCM 19763T.</title>
        <authorList>
            <person name="Hyun D.-W."/>
            <person name="Bae J.-W."/>
        </authorList>
    </citation>
    <scope>NUCLEOTIDE SEQUENCE [LARGE SCALE GENOMIC DNA]</scope>
    <source>
        <strain evidence="7 8">JCM 19763</strain>
    </source>
</reference>
<feature type="transmembrane region" description="Helical" evidence="5">
    <location>
        <begin position="333"/>
        <end position="357"/>
    </location>
</feature>
<sequence>MYSPKPPTPSVYEQSRCPSPHFAPETKHASVFSAVVIVAALGYFVDIYDLILFSIVRVQSLNALGVTDQAAVTSQGLYLINMQMGGMLLGGILWGVLGDKRGRISVLFGSILLYSLANIANGFVQTIDQYAWLRLIAGIGLAGELGAGITLVAESLPKEKRGYGTMIVATVGVSGAMLAYWVGERFGWRNAYFIGGGLGLALLLLRVSVYESGMFEQAKRSEAVRGRFLDLFTNGPRLVKYIKCLLIGVPLWFVVGILITLAPEFGRELGVQGEVTAGLAVFWCYFGLVFGDFASGGLSQIWRSRNRALQVFLVFCGLMVAAYLFGLRGASTTTFYAVCFVLGLSVGFWALFVTVAAEQFGTNLRATVATTAPNFARGSVIILAPTFQLLTGPLGLIGSAAVLGVVSLLIAFWSVSTLPESYGKDLDYLEVS</sequence>
<keyword evidence="4 5" id="KW-0472">Membrane</keyword>
<dbReference type="PANTHER" id="PTHR23508:SF10">
    <property type="entry name" value="CARBOXYLIC ACID TRANSPORTER PROTEIN HOMOLOG"/>
    <property type="match status" value="1"/>
</dbReference>
<feature type="transmembrane region" description="Helical" evidence="5">
    <location>
        <begin position="244"/>
        <end position="263"/>
    </location>
</feature>
<evidence type="ECO:0000256" key="5">
    <source>
        <dbReference type="SAM" id="Phobius"/>
    </source>
</evidence>
<organism evidence="7 8">
    <name type="scientific">Hymenobacter qilianensis</name>
    <dbReference type="NCBI Taxonomy" id="1385715"/>
    <lineage>
        <taxon>Bacteria</taxon>
        <taxon>Pseudomonadati</taxon>
        <taxon>Bacteroidota</taxon>
        <taxon>Cytophagia</taxon>
        <taxon>Cytophagales</taxon>
        <taxon>Hymenobacteraceae</taxon>
        <taxon>Hymenobacter</taxon>
    </lineage>
</organism>
<evidence type="ECO:0000256" key="4">
    <source>
        <dbReference type="ARBA" id="ARBA00023136"/>
    </source>
</evidence>
<proteinExistence type="predicted"/>
<dbReference type="AlphaFoldDB" id="A0A7H0H0G2"/>
<evidence type="ECO:0000256" key="3">
    <source>
        <dbReference type="ARBA" id="ARBA00022989"/>
    </source>
</evidence>
<feature type="transmembrane region" description="Helical" evidence="5">
    <location>
        <begin position="308"/>
        <end position="327"/>
    </location>
</feature>
<keyword evidence="8" id="KW-1185">Reference proteome</keyword>
<evidence type="ECO:0000313" key="7">
    <source>
        <dbReference type="EMBL" id="QNP54028.1"/>
    </source>
</evidence>
<evidence type="ECO:0000256" key="1">
    <source>
        <dbReference type="ARBA" id="ARBA00004141"/>
    </source>
</evidence>
<evidence type="ECO:0000259" key="6">
    <source>
        <dbReference type="PROSITE" id="PS50850"/>
    </source>
</evidence>
<feature type="transmembrane region" description="Helical" evidence="5">
    <location>
        <begin position="275"/>
        <end position="296"/>
    </location>
</feature>
<dbReference type="PROSITE" id="PS50850">
    <property type="entry name" value="MFS"/>
    <property type="match status" value="1"/>
</dbReference>
<dbReference type="Proteomes" id="UP000516093">
    <property type="component" value="Chromosome"/>
</dbReference>
<dbReference type="InterPro" id="IPR020846">
    <property type="entry name" value="MFS_dom"/>
</dbReference>
<dbReference type="GO" id="GO:0046943">
    <property type="term" value="F:carboxylic acid transmembrane transporter activity"/>
    <property type="evidence" value="ECO:0007669"/>
    <property type="project" value="TreeGrafter"/>
</dbReference>
<feature type="transmembrane region" description="Helical" evidence="5">
    <location>
        <begin position="31"/>
        <end position="56"/>
    </location>
</feature>
<feature type="transmembrane region" description="Helical" evidence="5">
    <location>
        <begin position="130"/>
        <end position="151"/>
    </location>
</feature>
<keyword evidence="2 5" id="KW-0812">Transmembrane</keyword>
<protein>
    <submittedName>
        <fullName evidence="7">MFS transporter</fullName>
    </submittedName>
</protein>
<dbReference type="EMBL" id="CP060784">
    <property type="protein sequence ID" value="QNP54028.1"/>
    <property type="molecule type" value="Genomic_DNA"/>
</dbReference>
<evidence type="ECO:0000313" key="8">
    <source>
        <dbReference type="Proteomes" id="UP000516093"/>
    </source>
</evidence>
<feature type="transmembrane region" description="Helical" evidence="5">
    <location>
        <begin position="189"/>
        <end position="210"/>
    </location>
</feature>
<keyword evidence="3 5" id="KW-1133">Transmembrane helix</keyword>
<name>A0A7H0H0G2_9BACT</name>
<dbReference type="CDD" id="cd17316">
    <property type="entry name" value="MFS_SV2_like"/>
    <property type="match status" value="1"/>
</dbReference>
<dbReference type="PANTHER" id="PTHR23508">
    <property type="entry name" value="CARBOXYLIC ACID TRANSPORTER PROTEIN HOMOLOG"/>
    <property type="match status" value="1"/>
</dbReference>